<organism evidence="6 7">
    <name type="scientific">Hyphomonas beringensis</name>
    <dbReference type="NCBI Taxonomy" id="1280946"/>
    <lineage>
        <taxon>Bacteria</taxon>
        <taxon>Pseudomonadati</taxon>
        <taxon>Pseudomonadota</taxon>
        <taxon>Alphaproteobacteria</taxon>
        <taxon>Hyphomonadales</taxon>
        <taxon>Hyphomonadaceae</taxon>
        <taxon>Hyphomonas</taxon>
    </lineage>
</organism>
<gene>
    <name evidence="6" type="ORF">HY29_03540</name>
</gene>
<dbReference type="SMART" id="SM00346">
    <property type="entry name" value="HTH_ICLR"/>
    <property type="match status" value="1"/>
</dbReference>
<dbReference type="Pfam" id="PF09339">
    <property type="entry name" value="HTH_IclR"/>
    <property type="match status" value="1"/>
</dbReference>
<dbReference type="Gene3D" id="1.10.10.10">
    <property type="entry name" value="Winged helix-like DNA-binding domain superfamily/Winged helix DNA-binding domain"/>
    <property type="match status" value="1"/>
</dbReference>
<accession>A0A062U6C4</accession>
<evidence type="ECO:0000313" key="6">
    <source>
        <dbReference type="EMBL" id="KCZ53303.1"/>
    </source>
</evidence>
<dbReference type="InterPro" id="IPR036388">
    <property type="entry name" value="WH-like_DNA-bd_sf"/>
</dbReference>
<dbReference type="OrthoDB" id="6057486at2"/>
<dbReference type="AlphaFoldDB" id="A0A062U6C4"/>
<dbReference type="SUPFAM" id="SSF55781">
    <property type="entry name" value="GAF domain-like"/>
    <property type="match status" value="1"/>
</dbReference>
<dbReference type="GO" id="GO:0003677">
    <property type="term" value="F:DNA binding"/>
    <property type="evidence" value="ECO:0007669"/>
    <property type="project" value="UniProtKB-KW"/>
</dbReference>
<reference evidence="6 7" key="1">
    <citation type="journal article" date="2014" name="Antonie Van Leeuwenhoek">
        <title>Hyphomonas beringensis sp. nov. and Hyphomonas chukchiensis sp. nov., isolated from surface seawater of the Bering Sea and Chukchi Sea.</title>
        <authorList>
            <person name="Li C."/>
            <person name="Lai Q."/>
            <person name="Li G."/>
            <person name="Dong C."/>
            <person name="Wang J."/>
            <person name="Liao Y."/>
            <person name="Shao Z."/>
        </authorList>
    </citation>
    <scope>NUCLEOTIDE SEQUENCE [LARGE SCALE GENOMIC DNA]</scope>
    <source>
        <strain evidence="6 7">25B14_1</strain>
    </source>
</reference>
<evidence type="ECO:0000256" key="3">
    <source>
        <dbReference type="ARBA" id="ARBA00023163"/>
    </source>
</evidence>
<evidence type="ECO:0000259" key="5">
    <source>
        <dbReference type="PROSITE" id="PS51078"/>
    </source>
</evidence>
<dbReference type="EMBL" id="AWFF01000054">
    <property type="protein sequence ID" value="KCZ53303.1"/>
    <property type="molecule type" value="Genomic_DNA"/>
</dbReference>
<dbReference type="STRING" id="1280946.HY29_03540"/>
<keyword evidence="2" id="KW-0238">DNA-binding</keyword>
<dbReference type="PANTHER" id="PTHR30136:SF24">
    <property type="entry name" value="HTH-TYPE TRANSCRIPTIONAL REPRESSOR ALLR"/>
    <property type="match status" value="1"/>
</dbReference>
<proteinExistence type="predicted"/>
<dbReference type="PATRIC" id="fig|1280946.3.peg.2621"/>
<evidence type="ECO:0000313" key="7">
    <source>
        <dbReference type="Proteomes" id="UP000027037"/>
    </source>
</evidence>
<name>A0A062U6C4_9PROT</name>
<dbReference type="InterPro" id="IPR036390">
    <property type="entry name" value="WH_DNA-bd_sf"/>
</dbReference>
<protein>
    <recommendedName>
        <fullName evidence="8">IclR family transcriptional regulator</fullName>
    </recommendedName>
</protein>
<evidence type="ECO:0000256" key="1">
    <source>
        <dbReference type="ARBA" id="ARBA00023015"/>
    </source>
</evidence>
<comment type="caution">
    <text evidence="6">The sequence shown here is derived from an EMBL/GenBank/DDBJ whole genome shotgun (WGS) entry which is preliminary data.</text>
</comment>
<keyword evidence="7" id="KW-1185">Reference proteome</keyword>
<dbReference type="GO" id="GO:0045892">
    <property type="term" value="P:negative regulation of DNA-templated transcription"/>
    <property type="evidence" value="ECO:0007669"/>
    <property type="project" value="TreeGrafter"/>
</dbReference>
<keyword evidence="3" id="KW-0804">Transcription</keyword>
<keyword evidence="1" id="KW-0805">Transcription regulation</keyword>
<dbReference type="Proteomes" id="UP000027037">
    <property type="component" value="Unassembled WGS sequence"/>
</dbReference>
<dbReference type="PROSITE" id="PS51078">
    <property type="entry name" value="ICLR_ED"/>
    <property type="match status" value="1"/>
</dbReference>
<evidence type="ECO:0008006" key="8">
    <source>
        <dbReference type="Google" id="ProtNLM"/>
    </source>
</evidence>
<dbReference type="RefSeq" id="WP_051601502.1">
    <property type="nucleotide sequence ID" value="NZ_AWFF01000054.1"/>
</dbReference>
<feature type="domain" description="IclR-ED" evidence="5">
    <location>
        <begin position="69"/>
        <end position="252"/>
    </location>
</feature>
<dbReference type="InterPro" id="IPR005471">
    <property type="entry name" value="Tscrpt_reg_IclR_N"/>
</dbReference>
<feature type="domain" description="HTH iclR-type" evidence="4">
    <location>
        <begin position="6"/>
        <end position="67"/>
    </location>
</feature>
<dbReference type="Pfam" id="PF01614">
    <property type="entry name" value="IclR_C"/>
    <property type="match status" value="1"/>
</dbReference>
<dbReference type="InterPro" id="IPR050707">
    <property type="entry name" value="HTH_MetabolicPath_Reg"/>
</dbReference>
<dbReference type="SUPFAM" id="SSF46785">
    <property type="entry name" value="Winged helix' DNA-binding domain"/>
    <property type="match status" value="1"/>
</dbReference>
<dbReference type="PROSITE" id="PS51077">
    <property type="entry name" value="HTH_ICLR"/>
    <property type="match status" value="1"/>
</dbReference>
<sequence length="259" mass="27485">MARTHTTSLEKSLVLLRAIIADGGRTPFNEIVSDLNLPTSTAYRLVSQLVDAGFASRYGPNSFGPGIVAALLYQRTDVSALVARLARPLLKDLASKSGLTSHLGVLENGMVTYKVRIPGRAPRAAGFTREGMQLEAYCSAVGKVLLGGLSSDALDDYLNEGAFVPLTPYTIVDPSVLRQEISAIRESGIAIDNREVAEDMICLAVPVLGPGGEIIAAISSSMPYNDKAPPEPMMYRTSLEGCSQILSARLCGKTIAVDA</sequence>
<evidence type="ECO:0000259" key="4">
    <source>
        <dbReference type="PROSITE" id="PS51077"/>
    </source>
</evidence>
<dbReference type="InterPro" id="IPR014757">
    <property type="entry name" value="Tscrpt_reg_IclR_C"/>
</dbReference>
<dbReference type="Gene3D" id="3.30.450.40">
    <property type="match status" value="1"/>
</dbReference>
<dbReference type="InterPro" id="IPR029016">
    <property type="entry name" value="GAF-like_dom_sf"/>
</dbReference>
<evidence type="ECO:0000256" key="2">
    <source>
        <dbReference type="ARBA" id="ARBA00023125"/>
    </source>
</evidence>
<dbReference type="PANTHER" id="PTHR30136">
    <property type="entry name" value="HELIX-TURN-HELIX TRANSCRIPTIONAL REGULATOR, ICLR FAMILY"/>
    <property type="match status" value="1"/>
</dbReference>
<dbReference type="GO" id="GO:0003700">
    <property type="term" value="F:DNA-binding transcription factor activity"/>
    <property type="evidence" value="ECO:0007669"/>
    <property type="project" value="TreeGrafter"/>
</dbReference>
<dbReference type="eggNOG" id="COG1414">
    <property type="taxonomic scope" value="Bacteria"/>
</dbReference>